<sequence length="242" mass="27840">MDKSDNKNVKNKEDLKKAEYKGHRERIRKRFLDKGIHSFSDYEILEFLLFYCNAQEDTKPIAKAILKEFKSLNRVFKADIKELEKIKGIGPISAILIKFVGELLTELYGENLKIETKADKITDKEALLKFLRNKIGYEDVEKFYVIYLSSSNEVIAFEESSSGTLDRSSIYPREIYKRVIMENAKSIIIAHNHPSGNTCPSKCDIDITNEIAKGLKNFGALLLEHIIITRDSYFSFLEEGLI</sequence>
<dbReference type="RefSeq" id="WP_008794536.1">
    <property type="nucleotide sequence ID" value="NZ_CP024704.1"/>
</dbReference>
<evidence type="ECO:0000256" key="5">
    <source>
        <dbReference type="ARBA" id="ARBA00023049"/>
    </source>
</evidence>
<gene>
    <name evidence="8" type="ORF">CTM98_12025</name>
</gene>
<dbReference type="Proteomes" id="UP000230781">
    <property type="component" value="Chromosome"/>
</dbReference>
<feature type="domain" description="MPN" evidence="7">
    <location>
        <begin position="120"/>
        <end position="242"/>
    </location>
</feature>
<protein>
    <recommendedName>
        <fullName evidence="7">MPN domain-containing protein</fullName>
    </recommendedName>
</protein>
<accession>A0A2D3PUD8</accession>
<keyword evidence="4" id="KW-0862">Zinc</keyword>
<dbReference type="InterPro" id="IPR046778">
    <property type="entry name" value="UPF0758_N"/>
</dbReference>
<dbReference type="Gene3D" id="3.40.140.10">
    <property type="entry name" value="Cytidine Deaminase, domain 2"/>
    <property type="match status" value="1"/>
</dbReference>
<keyword evidence="1" id="KW-0645">Protease</keyword>
<dbReference type="SUPFAM" id="SSF47781">
    <property type="entry name" value="RuvA domain 2-like"/>
    <property type="match status" value="1"/>
</dbReference>
<dbReference type="EMBL" id="CP024704">
    <property type="protein sequence ID" value="ATV71315.1"/>
    <property type="molecule type" value="Genomic_DNA"/>
</dbReference>
<dbReference type="InterPro" id="IPR025657">
    <property type="entry name" value="RadC_JAB"/>
</dbReference>
<evidence type="ECO:0000313" key="8">
    <source>
        <dbReference type="EMBL" id="ATV71315.1"/>
    </source>
</evidence>
<reference evidence="8 9" key="1">
    <citation type="submission" date="2017-11" db="EMBL/GenBank/DDBJ databases">
        <title>Genome sequencing of Fusobacterium periodonticum KCOM 2555.</title>
        <authorList>
            <person name="Kook J.-K."/>
            <person name="Park S.-N."/>
            <person name="Lim Y.K."/>
        </authorList>
    </citation>
    <scope>NUCLEOTIDE SEQUENCE [LARGE SCALE GENOMIC DNA]</scope>
    <source>
        <strain evidence="8 9">KCOM 2555</strain>
    </source>
</reference>
<dbReference type="NCBIfam" id="NF000642">
    <property type="entry name" value="PRK00024.1"/>
    <property type="match status" value="1"/>
</dbReference>
<organism evidence="8 9">
    <name type="scientific">Fusobacterium pseudoperiodonticum</name>
    <dbReference type="NCBI Taxonomy" id="2663009"/>
    <lineage>
        <taxon>Bacteria</taxon>
        <taxon>Fusobacteriati</taxon>
        <taxon>Fusobacteriota</taxon>
        <taxon>Fusobacteriia</taxon>
        <taxon>Fusobacteriales</taxon>
        <taxon>Fusobacteriaceae</taxon>
        <taxon>Fusobacterium</taxon>
    </lineage>
</organism>
<dbReference type="InterPro" id="IPR010994">
    <property type="entry name" value="RuvA_2-like"/>
</dbReference>
<dbReference type="PANTHER" id="PTHR30471:SF3">
    <property type="entry name" value="UPF0758 PROTEIN YEES-RELATED"/>
    <property type="match status" value="1"/>
</dbReference>
<evidence type="ECO:0000256" key="4">
    <source>
        <dbReference type="ARBA" id="ARBA00022833"/>
    </source>
</evidence>
<dbReference type="NCBIfam" id="TIGR00608">
    <property type="entry name" value="radc"/>
    <property type="match status" value="1"/>
</dbReference>
<evidence type="ECO:0000256" key="2">
    <source>
        <dbReference type="ARBA" id="ARBA00022723"/>
    </source>
</evidence>
<dbReference type="Pfam" id="PF20582">
    <property type="entry name" value="UPF0758_N"/>
    <property type="match status" value="1"/>
</dbReference>
<keyword evidence="5" id="KW-0482">Metalloprotease</keyword>
<dbReference type="CDD" id="cd08071">
    <property type="entry name" value="MPN_DUF2466"/>
    <property type="match status" value="1"/>
</dbReference>
<evidence type="ECO:0000256" key="6">
    <source>
        <dbReference type="RuleBase" id="RU003797"/>
    </source>
</evidence>
<dbReference type="Gene3D" id="1.10.150.20">
    <property type="entry name" value="5' to 3' exonuclease, C-terminal subdomain"/>
    <property type="match status" value="1"/>
</dbReference>
<name>A0A2D3PUD8_9FUSO</name>
<dbReference type="GO" id="GO:0006508">
    <property type="term" value="P:proteolysis"/>
    <property type="evidence" value="ECO:0007669"/>
    <property type="project" value="UniProtKB-KW"/>
</dbReference>
<dbReference type="InterPro" id="IPR037518">
    <property type="entry name" value="MPN"/>
</dbReference>
<dbReference type="GO" id="GO:0046872">
    <property type="term" value="F:metal ion binding"/>
    <property type="evidence" value="ECO:0007669"/>
    <property type="project" value="UniProtKB-KW"/>
</dbReference>
<comment type="similarity">
    <text evidence="6">Belongs to the UPF0758 family.</text>
</comment>
<evidence type="ECO:0000256" key="3">
    <source>
        <dbReference type="ARBA" id="ARBA00022801"/>
    </source>
</evidence>
<dbReference type="PROSITE" id="PS01302">
    <property type="entry name" value="UPF0758"/>
    <property type="match status" value="1"/>
</dbReference>
<dbReference type="InterPro" id="IPR020891">
    <property type="entry name" value="UPF0758_CS"/>
</dbReference>
<evidence type="ECO:0000313" key="9">
    <source>
        <dbReference type="Proteomes" id="UP000230781"/>
    </source>
</evidence>
<proteinExistence type="inferred from homology"/>
<dbReference type="PANTHER" id="PTHR30471">
    <property type="entry name" value="DNA REPAIR PROTEIN RADC"/>
    <property type="match status" value="1"/>
</dbReference>
<dbReference type="GO" id="GO:0008237">
    <property type="term" value="F:metallopeptidase activity"/>
    <property type="evidence" value="ECO:0007669"/>
    <property type="project" value="UniProtKB-KW"/>
</dbReference>
<evidence type="ECO:0000256" key="1">
    <source>
        <dbReference type="ARBA" id="ARBA00022670"/>
    </source>
</evidence>
<keyword evidence="3" id="KW-0378">Hydrolase</keyword>
<dbReference type="PROSITE" id="PS50249">
    <property type="entry name" value="MPN"/>
    <property type="match status" value="1"/>
</dbReference>
<dbReference type="AlphaFoldDB" id="A0A2D3PUD8"/>
<dbReference type="InterPro" id="IPR001405">
    <property type="entry name" value="UPF0758"/>
</dbReference>
<keyword evidence="2" id="KW-0479">Metal-binding</keyword>
<evidence type="ECO:0000259" key="7">
    <source>
        <dbReference type="PROSITE" id="PS50249"/>
    </source>
</evidence>
<dbReference type="Pfam" id="PF04002">
    <property type="entry name" value="RadC"/>
    <property type="match status" value="1"/>
</dbReference>